<evidence type="ECO:0000313" key="3">
    <source>
        <dbReference type="Proteomes" id="UP000220158"/>
    </source>
</evidence>
<dbReference type="OrthoDB" id="341115at2759"/>
<sequence>MANITANLNVSEQSAANKISKNDVYISEDCKKLKEDKKKLKKELSTKEIEINNLKKILEDREKDIKLNYIPLKEARKITYKALRKGSAAQKFINLIESNSINYKLKKIAINQLITNAFGVMHYQKSRYPEVLKYKDSHLKLFRQEQLILLAENERLTLQMKELKKQLLDNKIENLKTNEKSLITSMKRNTKDLENKNNNIDDNFIELDADIVEKNFINLIKNIKIAQLKLLFFAFRKLSNNVYSNSDPTNVNASMIYSLKQGTDILNNILKNKRIIIKYNAFYKLLNYNVNNVLYNSKYLHRINKYSSCNYSDKKKDQGISHFVYKPYYYDNLPSATCDIQKKKFPIFKDKKDFVMRNLIYNNEPLYNPFIYENIKNNISTNQFYKKDYLDLELKKKNTESEKYSCFNDFDFLNDFSAYDKEKFIDLFITETTKK</sequence>
<dbReference type="VEuPathDB" id="PlasmoDB:PRELSG_1231400"/>
<accession>A0A1J1H9X1</accession>
<evidence type="ECO:0000256" key="1">
    <source>
        <dbReference type="SAM" id="Coils"/>
    </source>
</evidence>
<dbReference type="AlphaFoldDB" id="A0A1J1H9X1"/>
<name>A0A1J1H9X1_PLARL</name>
<dbReference type="Proteomes" id="UP000220158">
    <property type="component" value="Chromosome 12"/>
</dbReference>
<protein>
    <submittedName>
        <fullName evidence="2">Uncharacterized protein</fullName>
    </submittedName>
</protein>
<evidence type="ECO:0000313" key="2">
    <source>
        <dbReference type="EMBL" id="CRH01430.1"/>
    </source>
</evidence>
<keyword evidence="1" id="KW-0175">Coiled coil</keyword>
<gene>
    <name evidence="2" type="ORF">PRELSG_1231400</name>
</gene>
<dbReference type="EMBL" id="LN835307">
    <property type="protein sequence ID" value="CRH01430.1"/>
    <property type="molecule type" value="Genomic_DNA"/>
</dbReference>
<keyword evidence="3" id="KW-1185">Reference proteome</keyword>
<dbReference type="GeneID" id="39737558"/>
<reference evidence="2 3" key="1">
    <citation type="submission" date="2015-04" db="EMBL/GenBank/DDBJ databases">
        <authorList>
            <consortium name="Pathogen Informatics"/>
        </authorList>
    </citation>
    <scope>NUCLEOTIDE SEQUENCE [LARGE SCALE GENOMIC DNA]</scope>
    <source>
        <strain evidence="2 3">SGS1</strain>
    </source>
</reference>
<proteinExistence type="predicted"/>
<organism evidence="2 3">
    <name type="scientific">Plasmodium relictum</name>
    <dbReference type="NCBI Taxonomy" id="85471"/>
    <lineage>
        <taxon>Eukaryota</taxon>
        <taxon>Sar</taxon>
        <taxon>Alveolata</taxon>
        <taxon>Apicomplexa</taxon>
        <taxon>Aconoidasida</taxon>
        <taxon>Haemosporida</taxon>
        <taxon>Plasmodiidae</taxon>
        <taxon>Plasmodium</taxon>
        <taxon>Plasmodium (Haemamoeba)</taxon>
    </lineage>
</organism>
<dbReference type="KEGG" id="prel:PRELSG_1231400"/>
<feature type="coiled-coil region" evidence="1">
    <location>
        <begin position="30"/>
        <end position="64"/>
    </location>
</feature>
<feature type="coiled-coil region" evidence="1">
    <location>
        <begin position="146"/>
        <end position="203"/>
    </location>
</feature>
<dbReference type="RefSeq" id="XP_028534430.1">
    <property type="nucleotide sequence ID" value="XM_028678107.1"/>
</dbReference>